<evidence type="ECO:0000259" key="2">
    <source>
        <dbReference type="PROSITE" id="PS51902"/>
    </source>
</evidence>
<dbReference type="GO" id="GO:0046983">
    <property type="term" value="F:protein dimerization activity"/>
    <property type="evidence" value="ECO:0007669"/>
    <property type="project" value="UniProtKB-UniRule"/>
</dbReference>
<keyword evidence="4" id="KW-1185">Reference proteome</keyword>
<dbReference type="GO" id="GO:0008270">
    <property type="term" value="F:zinc ion binding"/>
    <property type="evidence" value="ECO:0007669"/>
    <property type="project" value="UniProtKB-UniRule"/>
</dbReference>
<keyword evidence="1" id="KW-0862">Zinc</keyword>
<dbReference type="GO" id="GO:0051082">
    <property type="term" value="F:unfolded protein binding"/>
    <property type="evidence" value="ECO:0007669"/>
    <property type="project" value="UniProtKB-UniRule"/>
</dbReference>
<reference evidence="3 4" key="1">
    <citation type="submission" date="2019-10" db="EMBL/GenBank/DDBJ databases">
        <title>Whole genome shotgun sequence of Acrocarpospora macrocephala NBRC 16266.</title>
        <authorList>
            <person name="Ichikawa N."/>
            <person name="Kimura A."/>
            <person name="Kitahashi Y."/>
            <person name="Komaki H."/>
            <person name="Oguchi A."/>
        </authorList>
    </citation>
    <scope>NUCLEOTIDE SEQUENCE [LARGE SCALE GENOMIC DNA]</scope>
    <source>
        <strain evidence="3 4">NBRC 16266</strain>
    </source>
</reference>
<feature type="binding site" evidence="1">
    <location>
        <position position="118"/>
    </location>
    <ligand>
        <name>Zn(2+)</name>
        <dbReference type="ChEBI" id="CHEBI:29105"/>
    </ligand>
</feature>
<evidence type="ECO:0000313" key="3">
    <source>
        <dbReference type="EMBL" id="GES08887.1"/>
    </source>
</evidence>
<organism evidence="3 4">
    <name type="scientific">Acrocarpospora macrocephala</name>
    <dbReference type="NCBI Taxonomy" id="150177"/>
    <lineage>
        <taxon>Bacteria</taxon>
        <taxon>Bacillati</taxon>
        <taxon>Actinomycetota</taxon>
        <taxon>Actinomycetes</taxon>
        <taxon>Streptosporangiales</taxon>
        <taxon>Streptosporangiaceae</taxon>
        <taxon>Acrocarpospora</taxon>
    </lineage>
</organism>
<dbReference type="Pfam" id="PF06689">
    <property type="entry name" value="zf-C4_ClpX"/>
    <property type="match status" value="1"/>
</dbReference>
<dbReference type="GO" id="GO:0006457">
    <property type="term" value="P:protein folding"/>
    <property type="evidence" value="ECO:0007669"/>
    <property type="project" value="UniProtKB-UniRule"/>
</dbReference>
<keyword evidence="1" id="KW-0143">Chaperone</keyword>
<gene>
    <name evidence="3" type="ORF">Amac_024830</name>
</gene>
<protein>
    <recommendedName>
        <fullName evidence="2">ClpX-type ZB domain-containing protein</fullName>
    </recommendedName>
</protein>
<feature type="domain" description="ClpX-type ZB" evidence="2">
    <location>
        <begin position="81"/>
        <end position="134"/>
    </location>
</feature>
<proteinExistence type="inferred from homology"/>
<dbReference type="PROSITE" id="PS51902">
    <property type="entry name" value="CLPX_ZB"/>
    <property type="match status" value="1"/>
</dbReference>
<feature type="binding site" evidence="1">
    <location>
        <position position="96"/>
    </location>
    <ligand>
        <name>Zn(2+)</name>
        <dbReference type="ChEBI" id="CHEBI:29105"/>
    </ligand>
</feature>
<dbReference type="InterPro" id="IPR038366">
    <property type="entry name" value="Znf_CppX_C4_sf"/>
</dbReference>
<comment type="caution">
    <text evidence="3">The sequence shown here is derived from an EMBL/GenBank/DDBJ whole genome shotgun (WGS) entry which is preliminary data.</text>
</comment>
<dbReference type="Proteomes" id="UP000331127">
    <property type="component" value="Unassembled WGS sequence"/>
</dbReference>
<dbReference type="EMBL" id="BLAE01000012">
    <property type="protein sequence ID" value="GES08887.1"/>
    <property type="molecule type" value="Genomic_DNA"/>
</dbReference>
<feature type="binding site" evidence="1">
    <location>
        <position position="115"/>
    </location>
    <ligand>
        <name>Zn(2+)</name>
        <dbReference type="ChEBI" id="CHEBI:29105"/>
    </ligand>
</feature>
<dbReference type="InterPro" id="IPR010603">
    <property type="entry name" value="Znf_CppX_C4"/>
</dbReference>
<keyword evidence="1" id="KW-0479">Metal-binding</keyword>
<dbReference type="Gene3D" id="6.20.220.10">
    <property type="entry name" value="ClpX chaperone, C4-type zinc finger domain"/>
    <property type="match status" value="1"/>
</dbReference>
<feature type="binding site" evidence="1">
    <location>
        <position position="93"/>
    </location>
    <ligand>
        <name>Zn(2+)</name>
        <dbReference type="ChEBI" id="CHEBI:29105"/>
    </ligand>
</feature>
<sequence>MEPSELLAKARARAANPSDPLETLAAASLLSQELSRDADALLDLAVHDARAAGTSWTAIGDRLGVSKQAARKRFAKPFTHPFAARRTRREAACSFCRKPPGPRLHMVHGEAGRICADCVALAGEIVADLKAKSRNDQRH</sequence>
<dbReference type="SMART" id="SM00994">
    <property type="entry name" value="zf-C4_ClpX"/>
    <property type="match status" value="1"/>
</dbReference>
<accession>A0A5M3WIB3</accession>
<dbReference type="InterPro" id="IPR059188">
    <property type="entry name" value="Znf_CLPX-like"/>
</dbReference>
<comment type="similarity">
    <text evidence="1">Belongs to the ClpX chaperone family.</text>
</comment>
<evidence type="ECO:0000256" key="1">
    <source>
        <dbReference type="PROSITE-ProRule" id="PRU01250"/>
    </source>
</evidence>
<evidence type="ECO:0000313" key="4">
    <source>
        <dbReference type="Proteomes" id="UP000331127"/>
    </source>
</evidence>
<name>A0A5M3WIB3_9ACTN</name>
<dbReference type="AlphaFoldDB" id="A0A5M3WIB3"/>
<dbReference type="SUPFAM" id="SSF57716">
    <property type="entry name" value="Glucocorticoid receptor-like (DNA-binding domain)"/>
    <property type="match status" value="1"/>
</dbReference>